<evidence type="ECO:0000313" key="1">
    <source>
        <dbReference type="EnsemblMetazoa" id="AATE014331-PA.1"/>
    </source>
</evidence>
<proteinExistence type="predicted"/>
<dbReference type="EnsemblMetazoa" id="AATE014331-RA">
    <property type="protein sequence ID" value="AATE014331-PA.1"/>
    <property type="gene ID" value="AATE014331"/>
</dbReference>
<name>A0A182JAB5_ANOAO</name>
<organism evidence="1">
    <name type="scientific">Anopheles atroparvus</name>
    <name type="common">European mosquito</name>
    <dbReference type="NCBI Taxonomy" id="41427"/>
    <lineage>
        <taxon>Eukaryota</taxon>
        <taxon>Metazoa</taxon>
        <taxon>Ecdysozoa</taxon>
        <taxon>Arthropoda</taxon>
        <taxon>Hexapoda</taxon>
        <taxon>Insecta</taxon>
        <taxon>Pterygota</taxon>
        <taxon>Neoptera</taxon>
        <taxon>Endopterygota</taxon>
        <taxon>Diptera</taxon>
        <taxon>Nematocera</taxon>
        <taxon>Culicoidea</taxon>
        <taxon>Culicidae</taxon>
        <taxon>Anophelinae</taxon>
        <taxon>Anopheles</taxon>
    </lineage>
</organism>
<reference evidence="1" key="1">
    <citation type="submission" date="2022-08" db="UniProtKB">
        <authorList>
            <consortium name="EnsemblMetazoa"/>
        </authorList>
    </citation>
    <scope>IDENTIFICATION</scope>
    <source>
        <strain evidence="1">EBRO</strain>
    </source>
</reference>
<dbReference type="AlphaFoldDB" id="A0A182JAB5"/>
<protein>
    <submittedName>
        <fullName evidence="1">Uncharacterized protein</fullName>
    </submittedName>
</protein>
<sequence length="591" mass="65059">MVPQRAQRPGHKLIGGGHNGLHDLVRRFLRAADALVLMRYPVFPLAERGAVGRPAAQRTLGQRFPVAVGALNLRLPRFLFGRDGQLVLQILLLLLLLLLLLDNLDGRGGRCGARVVGNDRCGIDGRLLELLPGCMNLGRLHRHLLLLLLLHLLLLMLHLLLLRDGGIVHHAGDGRSCGTVAVIADDGIVVGVYRIAAVIRRIGGGRRVRGTANRGRTVTAGHNDALLLLLERHHFWLGLVPSSSLVGGEQSDRRAKKDGYLLSPDSSSQQAEQVQLVACGVRMPSSMSVCKLRPPYRIERFQSLLDPRPQMFSNSLGVYQVSLCLMHFPRPPEPSRLLYSSPVVVLQRTCSTSTLARWLASALLLSTRYSWVEPCWEPCCWPLFCDWLLSTSTPSSWSPALCCWMTMWVCFSSPPRSPTTVLLETNPLLSTHIIGLKCCIWSEVSTLKVAPPISVPTGRETGTCTTCVLPCCAPNVEKHDLGLPGDVRWSGGWREEFATEVRDHWLEWRWKSDRKNRSPAAAFRASRKFPDANVGSRFLSQRSAPSSAAPAVAPLQLRETQLGILLGSRRERSRGFGEIATAPTSPNGAAI</sequence>
<dbReference type="VEuPathDB" id="VectorBase:AATE014331"/>
<accession>A0A182JAB5</accession>